<evidence type="ECO:0000313" key="3">
    <source>
        <dbReference type="Proteomes" id="UP000762676"/>
    </source>
</evidence>
<sequence>MIVSPPSAVRKFTIRLQRQLDPGLSLFYNAEYVHEHSRLAGFGATTAETARQLMRLTGSEHKCQPLPDLAEDSLGSPLLSVPVSPQSSATNVPADQYI</sequence>
<organism evidence="2 3">
    <name type="scientific">Elysia marginata</name>
    <dbReference type="NCBI Taxonomy" id="1093978"/>
    <lineage>
        <taxon>Eukaryota</taxon>
        <taxon>Metazoa</taxon>
        <taxon>Spiralia</taxon>
        <taxon>Lophotrochozoa</taxon>
        <taxon>Mollusca</taxon>
        <taxon>Gastropoda</taxon>
        <taxon>Heterobranchia</taxon>
        <taxon>Euthyneura</taxon>
        <taxon>Panpulmonata</taxon>
        <taxon>Sacoglossa</taxon>
        <taxon>Placobranchoidea</taxon>
        <taxon>Plakobranchidae</taxon>
        <taxon>Elysia</taxon>
    </lineage>
</organism>
<comment type="caution">
    <text evidence="2">The sequence shown here is derived from an EMBL/GenBank/DDBJ whole genome shotgun (WGS) entry which is preliminary data.</text>
</comment>
<name>A0AAV4FMI9_9GAST</name>
<gene>
    <name evidence="2" type="ORF">ElyMa_002169800</name>
</gene>
<accession>A0AAV4FMI9</accession>
<proteinExistence type="predicted"/>
<dbReference type="AlphaFoldDB" id="A0AAV4FMI9"/>
<feature type="compositionally biased region" description="Low complexity" evidence="1">
    <location>
        <begin position="77"/>
        <end position="88"/>
    </location>
</feature>
<feature type="region of interest" description="Disordered" evidence="1">
    <location>
        <begin position="77"/>
        <end position="98"/>
    </location>
</feature>
<dbReference type="Proteomes" id="UP000762676">
    <property type="component" value="Unassembled WGS sequence"/>
</dbReference>
<dbReference type="EMBL" id="BMAT01004499">
    <property type="protein sequence ID" value="GFR74707.1"/>
    <property type="molecule type" value="Genomic_DNA"/>
</dbReference>
<evidence type="ECO:0000313" key="2">
    <source>
        <dbReference type="EMBL" id="GFR74707.1"/>
    </source>
</evidence>
<feature type="compositionally biased region" description="Polar residues" evidence="1">
    <location>
        <begin position="89"/>
        <end position="98"/>
    </location>
</feature>
<reference evidence="2 3" key="1">
    <citation type="journal article" date="2021" name="Elife">
        <title>Chloroplast acquisition without the gene transfer in kleptoplastic sea slugs, Plakobranchus ocellatus.</title>
        <authorList>
            <person name="Maeda T."/>
            <person name="Takahashi S."/>
            <person name="Yoshida T."/>
            <person name="Shimamura S."/>
            <person name="Takaki Y."/>
            <person name="Nagai Y."/>
            <person name="Toyoda A."/>
            <person name="Suzuki Y."/>
            <person name="Arimoto A."/>
            <person name="Ishii H."/>
            <person name="Satoh N."/>
            <person name="Nishiyama T."/>
            <person name="Hasebe M."/>
            <person name="Maruyama T."/>
            <person name="Minagawa J."/>
            <person name="Obokata J."/>
            <person name="Shigenobu S."/>
        </authorList>
    </citation>
    <scope>NUCLEOTIDE SEQUENCE [LARGE SCALE GENOMIC DNA]</scope>
</reference>
<protein>
    <submittedName>
        <fullName evidence="2">Uncharacterized protein</fullName>
    </submittedName>
</protein>
<evidence type="ECO:0000256" key="1">
    <source>
        <dbReference type="SAM" id="MobiDB-lite"/>
    </source>
</evidence>
<keyword evidence="3" id="KW-1185">Reference proteome</keyword>